<dbReference type="eggNOG" id="ENOG503111C">
    <property type="taxonomic scope" value="Bacteria"/>
</dbReference>
<evidence type="ECO:0000313" key="2">
    <source>
        <dbReference type="EMBL" id="OOH96691.1"/>
    </source>
</evidence>
<evidence type="ECO:0000313" key="3">
    <source>
        <dbReference type="Proteomes" id="UP000188947"/>
    </source>
</evidence>
<proteinExistence type="predicted"/>
<protein>
    <submittedName>
        <fullName evidence="2">Uncharacterized protein</fullName>
    </submittedName>
</protein>
<comment type="caution">
    <text evidence="2">The sequence shown here is derived from an EMBL/GenBank/DDBJ whole genome shotgun (WGS) entry which is preliminary data.</text>
</comment>
<evidence type="ECO:0000256" key="1">
    <source>
        <dbReference type="SAM" id="Phobius"/>
    </source>
</evidence>
<dbReference type="STRING" id="238.BBD35_16790"/>
<organism evidence="2 3">
    <name type="scientific">Elizabethkingia meningoseptica</name>
    <name type="common">Chryseobacterium meningosepticum</name>
    <dbReference type="NCBI Taxonomy" id="238"/>
    <lineage>
        <taxon>Bacteria</taxon>
        <taxon>Pseudomonadati</taxon>
        <taxon>Bacteroidota</taxon>
        <taxon>Flavobacteriia</taxon>
        <taxon>Flavobacteriales</taxon>
        <taxon>Weeksellaceae</taxon>
        <taxon>Elizabethkingia</taxon>
    </lineage>
</organism>
<dbReference type="RefSeq" id="WP_070904656.1">
    <property type="nucleotide sequence ID" value="NZ_CP016378.1"/>
</dbReference>
<dbReference type="EMBL" id="MPOG01000007">
    <property type="protein sequence ID" value="OOH96691.1"/>
    <property type="molecule type" value="Genomic_DNA"/>
</dbReference>
<gene>
    <name evidence="2" type="ORF">BMF97_05320</name>
</gene>
<dbReference type="Proteomes" id="UP000188947">
    <property type="component" value="Unassembled WGS sequence"/>
</dbReference>
<keyword evidence="1" id="KW-0812">Transmembrane</keyword>
<feature type="transmembrane region" description="Helical" evidence="1">
    <location>
        <begin position="46"/>
        <end position="65"/>
    </location>
</feature>
<feature type="transmembrane region" description="Helical" evidence="1">
    <location>
        <begin position="7"/>
        <end position="26"/>
    </location>
</feature>
<keyword evidence="1" id="KW-0472">Membrane</keyword>
<accession>A0A1T3F864</accession>
<name>A0A1T3F864_ELIME</name>
<reference evidence="2 3" key="1">
    <citation type="submission" date="2016-11" db="EMBL/GenBank/DDBJ databases">
        <title>Genome sequence and comparative genomic analysis of clinical strain Elizabethkingia meningoseptica 61421 PRCM.</title>
        <authorList>
            <person name="Wang M."/>
            <person name="Hu S."/>
            <person name="Cao L."/>
            <person name="Jiang T."/>
            <person name="Zhou Y."/>
            <person name="Ming D."/>
        </authorList>
    </citation>
    <scope>NUCLEOTIDE SEQUENCE [LARGE SCALE GENOMIC DNA]</scope>
    <source>
        <strain evidence="2 3">61421 PRCM</strain>
    </source>
</reference>
<keyword evidence="3" id="KW-1185">Reference proteome</keyword>
<keyword evidence="1" id="KW-1133">Transmembrane helix</keyword>
<dbReference type="AlphaFoldDB" id="A0A1T3F864"/>
<feature type="transmembrane region" description="Helical" evidence="1">
    <location>
        <begin position="72"/>
        <end position="89"/>
    </location>
</feature>
<dbReference type="OrthoDB" id="1450008at2"/>
<sequence>MLKKIIILYLSICIGSFILAAILLYADMGNEKELYGNLFGQYESTIYRGTAIMCIAIIPIFMNISQWIRTKPLLRFVSFFLWPVIIYIFETVRSTPQQLKNASITFFSVFACLLLGYIYFQRAVKKEQSAIKTNS</sequence>
<feature type="transmembrane region" description="Helical" evidence="1">
    <location>
        <begin position="101"/>
        <end position="120"/>
    </location>
</feature>